<gene>
    <name evidence="3" type="ORF">A3Q56_04301</name>
</gene>
<dbReference type="Gene3D" id="3.30.160.60">
    <property type="entry name" value="Classic Zinc Finger"/>
    <property type="match status" value="1"/>
</dbReference>
<dbReference type="EMBL" id="LWCA01000541">
    <property type="protein sequence ID" value="OAF67942.1"/>
    <property type="molecule type" value="Genomic_DNA"/>
</dbReference>
<name>A0A177B2J7_9BILA</name>
<accession>A0A177B2J7</accession>
<keyword evidence="4" id="KW-1185">Reference proteome</keyword>
<comment type="caution">
    <text evidence="3">The sequence shown here is derived from an EMBL/GenBank/DDBJ whole genome shotgun (WGS) entry which is preliminary data.</text>
</comment>
<evidence type="ECO:0000313" key="3">
    <source>
        <dbReference type="EMBL" id="OAF67942.1"/>
    </source>
</evidence>
<sequence>MISMKRSKKRLKNWHNDVSSHFTLSKSKKLEKFINQQDVKIFTCKLCHKKIQGNEIEHWAVDHYMEKLNDTFVEIDSDRVYKIAKRLKCKNCDKVFVQPQYFKNTHVKFCGKEINLITCQYCNKAIKATSMAYHIRYHHRDKCVTTLNEFEPYVTSPANPFKLKHCKILKKEDYRDKKDFKHGSKIIMKNELEQLSVLTPLKLINNTIDEIQSVDKHRNIKIAKILSPIKTKAFLLKRSEQSVSDYPASMLKKDDSIKNESKHNNNLTVDNKLNSLSVLTSLKLINSTIDQIESGDKHKNFEILKKVKQVNSNTSLTCNESDNSNKKVQSTSQEPPLSLISELNKLGSQIEPKGSIDIVQVKIETDPVKLQPTTDNSISTQEDCKYLSVDPFSNNDNNITNSFHNPNFHQEIDLSKIFNENVYTTIESVIEKIKSNVTMHIKKLHQEINTLKIENNRLVLKNNSLQSKISDNILL</sequence>
<evidence type="ECO:0000313" key="4">
    <source>
        <dbReference type="Proteomes" id="UP000078046"/>
    </source>
</evidence>
<feature type="compositionally biased region" description="Polar residues" evidence="2">
    <location>
        <begin position="315"/>
        <end position="335"/>
    </location>
</feature>
<evidence type="ECO:0000256" key="2">
    <source>
        <dbReference type="SAM" id="MobiDB-lite"/>
    </source>
</evidence>
<dbReference type="Proteomes" id="UP000078046">
    <property type="component" value="Unassembled WGS sequence"/>
</dbReference>
<dbReference type="AlphaFoldDB" id="A0A177B2J7"/>
<reference evidence="3 4" key="1">
    <citation type="submission" date="2016-04" db="EMBL/GenBank/DDBJ databases">
        <title>The genome of Intoshia linei affirms orthonectids as highly simplified spiralians.</title>
        <authorList>
            <person name="Mikhailov K.V."/>
            <person name="Slusarev G.S."/>
            <person name="Nikitin M.A."/>
            <person name="Logacheva M.D."/>
            <person name="Penin A."/>
            <person name="Aleoshin V."/>
            <person name="Panchin Y.V."/>
        </authorList>
    </citation>
    <scope>NUCLEOTIDE SEQUENCE [LARGE SCALE GENOMIC DNA]</scope>
    <source>
        <strain evidence="3">Intl2013</strain>
        <tissue evidence="3">Whole animal</tissue>
    </source>
</reference>
<keyword evidence="1" id="KW-0175">Coiled coil</keyword>
<feature type="region of interest" description="Disordered" evidence="2">
    <location>
        <begin position="315"/>
        <end position="336"/>
    </location>
</feature>
<organism evidence="3 4">
    <name type="scientific">Intoshia linei</name>
    <dbReference type="NCBI Taxonomy" id="1819745"/>
    <lineage>
        <taxon>Eukaryota</taxon>
        <taxon>Metazoa</taxon>
        <taxon>Spiralia</taxon>
        <taxon>Lophotrochozoa</taxon>
        <taxon>Mesozoa</taxon>
        <taxon>Orthonectida</taxon>
        <taxon>Rhopaluridae</taxon>
        <taxon>Intoshia</taxon>
    </lineage>
</organism>
<proteinExistence type="predicted"/>
<feature type="coiled-coil region" evidence="1">
    <location>
        <begin position="441"/>
        <end position="468"/>
    </location>
</feature>
<evidence type="ECO:0000256" key="1">
    <source>
        <dbReference type="SAM" id="Coils"/>
    </source>
</evidence>
<protein>
    <submittedName>
        <fullName evidence="3">Uncharacterized protein</fullName>
    </submittedName>
</protein>